<accession>A0A1F4YGZ4</accession>
<dbReference type="EMBL" id="MEXH01000001">
    <property type="protein sequence ID" value="OGC93249.1"/>
    <property type="molecule type" value="Genomic_DNA"/>
</dbReference>
<dbReference type="AlphaFoldDB" id="A0A1F4YGZ4"/>
<sequence>MPMGKFKKTLGYVTNLGGGGDELDRMVAFLVNSYQDANRVRKALDERFNKGAEFVVGMDRGGRLVKIKRVMEYGKRKYLVEGTDGQWHEPEEKVWAMAMFELGRSNKVT</sequence>
<protein>
    <submittedName>
        <fullName evidence="1">Uncharacterized protein</fullName>
    </submittedName>
</protein>
<evidence type="ECO:0000313" key="1">
    <source>
        <dbReference type="EMBL" id="OGC93249.1"/>
    </source>
</evidence>
<gene>
    <name evidence="1" type="ORF">A2876_05100</name>
</gene>
<proteinExistence type="predicted"/>
<dbReference type="Proteomes" id="UP000178176">
    <property type="component" value="Unassembled WGS sequence"/>
</dbReference>
<comment type="caution">
    <text evidence="1">The sequence shown here is derived from an EMBL/GenBank/DDBJ whole genome shotgun (WGS) entry which is preliminary data.</text>
</comment>
<organism evidence="1 2">
    <name type="scientific">Candidatus Amesbacteria bacterium RIFCSPHIGHO2_01_FULL_48_32b</name>
    <dbReference type="NCBI Taxonomy" id="1797253"/>
    <lineage>
        <taxon>Bacteria</taxon>
        <taxon>Candidatus Amesiibacteriota</taxon>
    </lineage>
</organism>
<reference evidence="1 2" key="1">
    <citation type="journal article" date="2016" name="Nat. Commun.">
        <title>Thousands of microbial genomes shed light on interconnected biogeochemical processes in an aquifer system.</title>
        <authorList>
            <person name="Anantharaman K."/>
            <person name="Brown C.T."/>
            <person name="Hug L.A."/>
            <person name="Sharon I."/>
            <person name="Castelle C.J."/>
            <person name="Probst A.J."/>
            <person name="Thomas B.C."/>
            <person name="Singh A."/>
            <person name="Wilkins M.J."/>
            <person name="Karaoz U."/>
            <person name="Brodie E.L."/>
            <person name="Williams K.H."/>
            <person name="Hubbard S.S."/>
            <person name="Banfield J.F."/>
        </authorList>
    </citation>
    <scope>NUCLEOTIDE SEQUENCE [LARGE SCALE GENOMIC DNA]</scope>
</reference>
<evidence type="ECO:0000313" key="2">
    <source>
        <dbReference type="Proteomes" id="UP000178176"/>
    </source>
</evidence>
<name>A0A1F4YGZ4_9BACT</name>